<dbReference type="InterPro" id="IPR023361">
    <property type="entry name" value="DUF1285_beta_roll_sf"/>
</dbReference>
<feature type="domain" description="DUF1285" evidence="1">
    <location>
        <begin position="27"/>
        <end position="94"/>
    </location>
</feature>
<name>A0A844YEG7_9SPHN</name>
<dbReference type="EMBL" id="WTYN01000002">
    <property type="protein sequence ID" value="MXO63496.1"/>
    <property type="molecule type" value="Genomic_DNA"/>
</dbReference>
<dbReference type="Pfam" id="PF21028">
    <property type="entry name" value="DUF1285_C"/>
    <property type="match status" value="1"/>
</dbReference>
<dbReference type="OrthoDB" id="3078366at2"/>
<dbReference type="Gene3D" id="2.30.270.10">
    <property type="entry name" value="duf1285 protein"/>
    <property type="match status" value="1"/>
</dbReference>
<dbReference type="Gene3D" id="3.10.540.10">
    <property type="entry name" value="duf1285 like domain"/>
    <property type="match status" value="1"/>
</dbReference>
<reference evidence="3 4" key="1">
    <citation type="submission" date="2019-12" db="EMBL/GenBank/DDBJ databases">
        <title>Genomic-based taxomic classification of the family Erythrobacteraceae.</title>
        <authorList>
            <person name="Xu L."/>
        </authorList>
    </citation>
    <scope>NUCLEOTIDE SEQUENCE [LARGE SCALE GENOMIC DNA]</scope>
    <source>
        <strain evidence="3 4">MCCC 1A09965</strain>
    </source>
</reference>
<proteinExistence type="predicted"/>
<dbReference type="Proteomes" id="UP000445582">
    <property type="component" value="Unassembled WGS sequence"/>
</dbReference>
<dbReference type="AlphaFoldDB" id="A0A844YEG7"/>
<feature type="domain" description="DUF1285" evidence="2">
    <location>
        <begin position="96"/>
        <end position="183"/>
    </location>
</feature>
<protein>
    <submittedName>
        <fullName evidence="3">DUF1285 domain-containing protein</fullName>
    </submittedName>
</protein>
<keyword evidence="4" id="KW-1185">Reference proteome</keyword>
<sequence>MPYEPPPELAGMTLAQIADLVAQRKLPPVEGWAPQQDGDSGMRIAADGTWYHDGSPVTRGAMVRAVSGLLTCDADGQHWLVTPFERLTIEVEDACFIATDVTERDGALAFRLNTDDLVLAGPEHPIRVAGTPEEPACYVMVRRGCEARLNRSTWAQLVEIAIAQGGSEADGWAVTSQGENFPLTPP</sequence>
<dbReference type="InterPro" id="IPR010707">
    <property type="entry name" value="DUF1285"/>
</dbReference>
<gene>
    <name evidence="3" type="ORF">GRI48_10780</name>
</gene>
<evidence type="ECO:0000313" key="4">
    <source>
        <dbReference type="Proteomes" id="UP000445582"/>
    </source>
</evidence>
<dbReference type="InterPro" id="IPR048341">
    <property type="entry name" value="DUF1285_N"/>
</dbReference>
<evidence type="ECO:0000259" key="1">
    <source>
        <dbReference type="Pfam" id="PF06938"/>
    </source>
</evidence>
<evidence type="ECO:0000259" key="2">
    <source>
        <dbReference type="Pfam" id="PF21028"/>
    </source>
</evidence>
<dbReference type="RefSeq" id="WP_160675812.1">
    <property type="nucleotide sequence ID" value="NZ_WTYN01000002.1"/>
</dbReference>
<dbReference type="PIRSF" id="PIRSF029557">
    <property type="entry name" value="UCP029557"/>
    <property type="match status" value="1"/>
</dbReference>
<organism evidence="3 4">
    <name type="scientific">Qipengyuania oceanensis</name>
    <dbReference type="NCBI Taxonomy" id="1463597"/>
    <lineage>
        <taxon>Bacteria</taxon>
        <taxon>Pseudomonadati</taxon>
        <taxon>Pseudomonadota</taxon>
        <taxon>Alphaproteobacteria</taxon>
        <taxon>Sphingomonadales</taxon>
        <taxon>Erythrobacteraceae</taxon>
        <taxon>Qipengyuania</taxon>
    </lineage>
</organism>
<evidence type="ECO:0000313" key="3">
    <source>
        <dbReference type="EMBL" id="MXO63496.1"/>
    </source>
</evidence>
<comment type="caution">
    <text evidence="3">The sequence shown here is derived from an EMBL/GenBank/DDBJ whole genome shotgun (WGS) entry which is preliminary data.</text>
</comment>
<dbReference type="Pfam" id="PF06938">
    <property type="entry name" value="DUF1285_N"/>
    <property type="match status" value="1"/>
</dbReference>
<accession>A0A844YEG7</accession>
<dbReference type="InterPro" id="IPR048342">
    <property type="entry name" value="DUF1285_C"/>
</dbReference>